<dbReference type="EMBL" id="BJYD01000027">
    <property type="protein sequence ID" value="GEN54825.1"/>
    <property type="molecule type" value="Genomic_DNA"/>
</dbReference>
<evidence type="ECO:0000256" key="3">
    <source>
        <dbReference type="ARBA" id="ARBA00022448"/>
    </source>
</evidence>
<keyword evidence="11 16" id="KW-0472">Membrane</keyword>
<dbReference type="GO" id="GO:0004129">
    <property type="term" value="F:cytochrome-c oxidase activity"/>
    <property type="evidence" value="ECO:0007669"/>
    <property type="project" value="UniProtKB-EC"/>
</dbReference>
<comment type="subcellular location">
    <subcellularLocation>
        <location evidence="14">Cell membrane</location>
        <topology evidence="14">Multi-pass membrane protein</topology>
    </subcellularLocation>
    <subcellularLocation>
        <location evidence="1">Membrane</location>
        <topology evidence="1">Multi-pass membrane protein</topology>
    </subcellularLocation>
</comment>
<sequence length="232" mass="26726">MKKQVLFLFVIAFLSGCQMRVLNPKSDTADRLTDLIYLSFGIMMLVLIVVFILFVQFLRKFRERGNRKFDIPPDEKENKWLEITWTVVPVLLLAILAVPTVKTTYDLTSKVSGSAEGSQDNAMIVRVVGQQFNWKFIYENGKESYDELVLPVDQEVEFRLTSTDVIHSFWIPNLSGKIDVLPGEETRLSFEPGEEGTYQGKCAEFCGAEHTLMRFETKVRSQEAFESWMQEE</sequence>
<dbReference type="PROSITE" id="PS51257">
    <property type="entry name" value="PROKAR_LIPOPROTEIN"/>
    <property type="match status" value="1"/>
</dbReference>
<comment type="cofactor">
    <cofactor evidence="15">
        <name>Cu cation</name>
        <dbReference type="ChEBI" id="CHEBI:23378"/>
    </cofactor>
    <text evidence="15">Binds a copper A center.</text>
</comment>
<dbReference type="PRINTS" id="PR01166">
    <property type="entry name" value="CYCOXIDASEII"/>
</dbReference>
<dbReference type="InterPro" id="IPR036257">
    <property type="entry name" value="Cyt_c_oxidase_su2_TM_sf"/>
</dbReference>
<evidence type="ECO:0000256" key="12">
    <source>
        <dbReference type="ARBA" id="ARBA00024688"/>
    </source>
</evidence>
<keyword evidence="10 15" id="KW-0186">Copper</keyword>
<keyword evidence="20" id="KW-1185">Reference proteome</keyword>
<dbReference type="Gene3D" id="2.60.40.420">
    <property type="entry name" value="Cupredoxins - blue copper proteins"/>
    <property type="match status" value="1"/>
</dbReference>
<dbReference type="RefSeq" id="WP_146817767.1">
    <property type="nucleotide sequence ID" value="NZ_BJYD01000027.1"/>
</dbReference>
<evidence type="ECO:0000256" key="16">
    <source>
        <dbReference type="SAM" id="Phobius"/>
    </source>
</evidence>
<evidence type="ECO:0000256" key="15">
    <source>
        <dbReference type="RuleBase" id="RU004024"/>
    </source>
</evidence>
<gene>
    <name evidence="19" type="ORF">HFA01_30870</name>
</gene>
<dbReference type="InterPro" id="IPR045187">
    <property type="entry name" value="CcO_II"/>
</dbReference>
<evidence type="ECO:0000256" key="4">
    <source>
        <dbReference type="ARBA" id="ARBA00022660"/>
    </source>
</evidence>
<reference evidence="19 20" key="1">
    <citation type="submission" date="2019-07" db="EMBL/GenBank/DDBJ databases">
        <title>Whole genome shotgun sequence of Halobacillus faecis NBRC 103569.</title>
        <authorList>
            <person name="Hosoyama A."/>
            <person name="Uohara A."/>
            <person name="Ohji S."/>
            <person name="Ichikawa N."/>
        </authorList>
    </citation>
    <scope>NUCLEOTIDE SEQUENCE [LARGE SCALE GENOMIC DNA]</scope>
    <source>
        <strain evidence="19 20">NBRC 103569</strain>
    </source>
</reference>
<keyword evidence="5 14" id="KW-0812">Transmembrane</keyword>
<evidence type="ECO:0000256" key="7">
    <source>
        <dbReference type="ARBA" id="ARBA00022967"/>
    </source>
</evidence>
<dbReference type="InterPro" id="IPR011759">
    <property type="entry name" value="Cyt_c_oxidase_su2_TM_dom"/>
</dbReference>
<dbReference type="EC" id="7.1.1.9" evidence="15"/>
<dbReference type="SUPFAM" id="SSF49503">
    <property type="entry name" value="Cupredoxins"/>
    <property type="match status" value="1"/>
</dbReference>
<comment type="catalytic activity">
    <reaction evidence="13 15">
        <text>4 Fe(II)-[cytochrome c] + O2 + 8 H(+)(in) = 4 Fe(III)-[cytochrome c] + 2 H2O + 4 H(+)(out)</text>
        <dbReference type="Rhea" id="RHEA:11436"/>
        <dbReference type="Rhea" id="RHEA-COMP:10350"/>
        <dbReference type="Rhea" id="RHEA-COMP:14399"/>
        <dbReference type="ChEBI" id="CHEBI:15377"/>
        <dbReference type="ChEBI" id="CHEBI:15378"/>
        <dbReference type="ChEBI" id="CHEBI:15379"/>
        <dbReference type="ChEBI" id="CHEBI:29033"/>
        <dbReference type="ChEBI" id="CHEBI:29034"/>
        <dbReference type="EC" id="7.1.1.9"/>
    </reaction>
</comment>
<evidence type="ECO:0000259" key="18">
    <source>
        <dbReference type="PROSITE" id="PS50999"/>
    </source>
</evidence>
<comment type="caution">
    <text evidence="19">The sequence shown here is derived from an EMBL/GenBank/DDBJ whole genome shotgun (WGS) entry which is preliminary data.</text>
</comment>
<dbReference type="InterPro" id="IPR001505">
    <property type="entry name" value="Copper_CuA"/>
</dbReference>
<dbReference type="Pfam" id="PF02790">
    <property type="entry name" value="COX2_TM"/>
    <property type="match status" value="1"/>
</dbReference>
<keyword evidence="8 14" id="KW-0249">Electron transport</keyword>
<comment type="similarity">
    <text evidence="2 14">Belongs to the cytochrome c oxidase subunit 2 family.</text>
</comment>
<organism evidence="19 20">
    <name type="scientific">Halobacillus faecis</name>
    <dbReference type="NCBI Taxonomy" id="360184"/>
    <lineage>
        <taxon>Bacteria</taxon>
        <taxon>Bacillati</taxon>
        <taxon>Bacillota</taxon>
        <taxon>Bacilli</taxon>
        <taxon>Bacillales</taxon>
        <taxon>Bacillaceae</taxon>
        <taxon>Halobacillus</taxon>
    </lineage>
</organism>
<dbReference type="NCBIfam" id="TIGR02866">
    <property type="entry name" value="CoxB"/>
    <property type="match status" value="1"/>
</dbReference>
<evidence type="ECO:0000256" key="8">
    <source>
        <dbReference type="ARBA" id="ARBA00022982"/>
    </source>
</evidence>
<evidence type="ECO:0000256" key="10">
    <source>
        <dbReference type="ARBA" id="ARBA00023008"/>
    </source>
</evidence>
<keyword evidence="9 16" id="KW-1133">Transmembrane helix</keyword>
<evidence type="ECO:0000256" key="9">
    <source>
        <dbReference type="ARBA" id="ARBA00022989"/>
    </source>
</evidence>
<dbReference type="PROSITE" id="PS50857">
    <property type="entry name" value="COX2_CUA"/>
    <property type="match status" value="1"/>
</dbReference>
<dbReference type="InterPro" id="IPR002429">
    <property type="entry name" value="CcO_II-like_C"/>
</dbReference>
<dbReference type="InterPro" id="IPR008972">
    <property type="entry name" value="Cupredoxin"/>
</dbReference>
<dbReference type="Gene3D" id="1.10.287.90">
    <property type="match status" value="1"/>
</dbReference>
<feature type="transmembrane region" description="Helical" evidence="16">
    <location>
        <begin position="35"/>
        <end position="59"/>
    </location>
</feature>
<dbReference type="GO" id="GO:0005507">
    <property type="term" value="F:copper ion binding"/>
    <property type="evidence" value="ECO:0007669"/>
    <property type="project" value="InterPro"/>
</dbReference>
<feature type="domain" description="Cytochrome oxidase subunit II transmembrane region profile" evidence="18">
    <location>
        <begin position="13"/>
        <end position="111"/>
    </location>
</feature>
<dbReference type="PANTHER" id="PTHR22888">
    <property type="entry name" value="CYTOCHROME C OXIDASE, SUBUNIT II"/>
    <property type="match status" value="1"/>
</dbReference>
<evidence type="ECO:0000313" key="19">
    <source>
        <dbReference type="EMBL" id="GEN54825.1"/>
    </source>
</evidence>
<dbReference type="InterPro" id="IPR014222">
    <property type="entry name" value="Cyt_c_oxidase_su2"/>
</dbReference>
<keyword evidence="7" id="KW-1278">Translocase</keyword>
<evidence type="ECO:0000256" key="5">
    <source>
        <dbReference type="ARBA" id="ARBA00022692"/>
    </source>
</evidence>
<dbReference type="Pfam" id="PF00116">
    <property type="entry name" value="COX2"/>
    <property type="match status" value="1"/>
</dbReference>
<dbReference type="OrthoDB" id="9781261at2"/>
<evidence type="ECO:0000256" key="13">
    <source>
        <dbReference type="ARBA" id="ARBA00047816"/>
    </source>
</evidence>
<dbReference type="Proteomes" id="UP000321886">
    <property type="component" value="Unassembled WGS sequence"/>
</dbReference>
<name>A0A511WUK0_9BACI</name>
<feature type="domain" description="Cytochrome oxidase subunit II copper A binding" evidence="17">
    <location>
        <begin position="120"/>
        <end position="231"/>
    </location>
</feature>
<evidence type="ECO:0000313" key="20">
    <source>
        <dbReference type="Proteomes" id="UP000321886"/>
    </source>
</evidence>
<evidence type="ECO:0000256" key="6">
    <source>
        <dbReference type="ARBA" id="ARBA00022723"/>
    </source>
</evidence>
<dbReference type="PANTHER" id="PTHR22888:SF18">
    <property type="entry name" value="CYTOCHROME BO(3) UBIQUINOL OXIDASE SUBUNIT 2"/>
    <property type="match status" value="1"/>
</dbReference>
<evidence type="ECO:0000256" key="11">
    <source>
        <dbReference type="ARBA" id="ARBA00023136"/>
    </source>
</evidence>
<keyword evidence="6 15" id="KW-0479">Metal-binding</keyword>
<comment type="function">
    <text evidence="12 15">Subunits I and II form the functional core of the enzyme complex. Electrons originating in cytochrome c are transferred via heme a and Cu(A) to the binuclear center formed by heme a3 and Cu(B).</text>
</comment>
<proteinExistence type="inferred from homology"/>
<dbReference type="AlphaFoldDB" id="A0A511WUK0"/>
<keyword evidence="4 14" id="KW-0679">Respiratory chain</keyword>
<accession>A0A511WUK0</accession>
<keyword evidence="3 14" id="KW-0813">Transport</keyword>
<dbReference type="GO" id="GO:0016491">
    <property type="term" value="F:oxidoreductase activity"/>
    <property type="evidence" value="ECO:0007669"/>
    <property type="project" value="InterPro"/>
</dbReference>
<dbReference type="SUPFAM" id="SSF81464">
    <property type="entry name" value="Cytochrome c oxidase subunit II-like, transmembrane region"/>
    <property type="match status" value="1"/>
</dbReference>
<dbReference type="PROSITE" id="PS50999">
    <property type="entry name" value="COX2_TM"/>
    <property type="match status" value="1"/>
</dbReference>
<dbReference type="PROSITE" id="PS00078">
    <property type="entry name" value="COX2"/>
    <property type="match status" value="1"/>
</dbReference>
<protein>
    <recommendedName>
        <fullName evidence="15">Cytochrome c oxidase subunit 2</fullName>
        <ecNumber evidence="15">7.1.1.9</ecNumber>
    </recommendedName>
</protein>
<evidence type="ECO:0000256" key="14">
    <source>
        <dbReference type="RuleBase" id="RU000456"/>
    </source>
</evidence>
<evidence type="ECO:0000259" key="17">
    <source>
        <dbReference type="PROSITE" id="PS50857"/>
    </source>
</evidence>
<evidence type="ECO:0000256" key="1">
    <source>
        <dbReference type="ARBA" id="ARBA00004141"/>
    </source>
</evidence>
<evidence type="ECO:0000256" key="2">
    <source>
        <dbReference type="ARBA" id="ARBA00007866"/>
    </source>
</evidence>
<dbReference type="GO" id="GO:0042773">
    <property type="term" value="P:ATP synthesis coupled electron transport"/>
    <property type="evidence" value="ECO:0007669"/>
    <property type="project" value="TreeGrafter"/>
</dbReference>
<dbReference type="GO" id="GO:0005886">
    <property type="term" value="C:plasma membrane"/>
    <property type="evidence" value="ECO:0007669"/>
    <property type="project" value="UniProtKB-SubCell"/>
</dbReference>